<dbReference type="EMBL" id="MQUC01000003">
    <property type="protein sequence ID" value="PRP68089.1"/>
    <property type="molecule type" value="Genomic_DNA"/>
</dbReference>
<comment type="subcellular location">
    <subcellularLocation>
        <location evidence="1">Endomembrane system</location>
        <topology evidence="1">Multi-pass membrane protein</topology>
    </subcellularLocation>
</comment>
<feature type="transmembrane region" description="Helical" evidence="7">
    <location>
        <begin position="205"/>
        <end position="223"/>
    </location>
</feature>
<feature type="transmembrane region" description="Helical" evidence="7">
    <location>
        <begin position="20"/>
        <end position="42"/>
    </location>
</feature>
<evidence type="ECO:0000256" key="3">
    <source>
        <dbReference type="ARBA" id="ARBA00022989"/>
    </source>
</evidence>
<evidence type="ECO:0000256" key="7">
    <source>
        <dbReference type="SAM" id="Phobius"/>
    </source>
</evidence>
<dbReference type="Pfam" id="PF05090">
    <property type="entry name" value="HTTM"/>
    <property type="match status" value="1"/>
</dbReference>
<evidence type="ECO:0000313" key="10">
    <source>
        <dbReference type="Proteomes" id="UP000239532"/>
    </source>
</evidence>
<dbReference type="SMART" id="SM00752">
    <property type="entry name" value="HTTM"/>
    <property type="match status" value="1"/>
</dbReference>
<keyword evidence="3 7" id="KW-1133">Transmembrane helix</keyword>
<feature type="transmembrane region" description="Helical" evidence="7">
    <location>
        <begin position="288"/>
        <end position="308"/>
    </location>
</feature>
<dbReference type="InterPro" id="IPR007782">
    <property type="entry name" value="VKG_COase"/>
</dbReference>
<accession>A0A2S9WX92</accession>
<keyword evidence="6" id="KW-0456">Lyase</keyword>
<dbReference type="InterPro" id="IPR011020">
    <property type="entry name" value="HTTM-like"/>
</dbReference>
<dbReference type="InterPro" id="IPR053935">
    <property type="entry name" value="VKGC_lumenal_dom"/>
</dbReference>
<keyword evidence="10" id="KW-1185">Reference proteome</keyword>
<dbReference type="RefSeq" id="WP_105983765.1">
    <property type="nucleotide sequence ID" value="NZ_MQUC01000003.1"/>
</dbReference>
<keyword evidence="5" id="KW-1015">Disulfide bond</keyword>
<evidence type="ECO:0000256" key="4">
    <source>
        <dbReference type="ARBA" id="ARBA00023136"/>
    </source>
</evidence>
<organism evidence="9 10">
    <name type="scientific">Nonlabens agnitus</name>
    <dbReference type="NCBI Taxonomy" id="870484"/>
    <lineage>
        <taxon>Bacteria</taxon>
        <taxon>Pseudomonadati</taxon>
        <taxon>Bacteroidota</taxon>
        <taxon>Flavobacteriia</taxon>
        <taxon>Flavobacteriales</taxon>
        <taxon>Flavobacteriaceae</taxon>
        <taxon>Nonlabens</taxon>
    </lineage>
</organism>
<evidence type="ECO:0000256" key="2">
    <source>
        <dbReference type="ARBA" id="ARBA00022692"/>
    </source>
</evidence>
<proteinExistence type="predicted"/>
<dbReference type="AlphaFoldDB" id="A0A2S9WX92"/>
<dbReference type="PANTHER" id="PTHR12639">
    <property type="entry name" value="VITAMIN K-DEPENDENT GAMMA-CARBOXYLASE"/>
    <property type="match status" value="1"/>
</dbReference>
<name>A0A2S9WX92_9FLAO</name>
<feature type="domain" description="HTTM-like" evidence="8">
    <location>
        <begin position="10"/>
        <end position="266"/>
    </location>
</feature>
<dbReference type="PANTHER" id="PTHR12639:SF7">
    <property type="entry name" value="HTTM DOMAIN-CONTAINING PROTEIN"/>
    <property type="match status" value="1"/>
</dbReference>
<evidence type="ECO:0000313" key="9">
    <source>
        <dbReference type="EMBL" id="PRP68089.1"/>
    </source>
</evidence>
<gene>
    <name evidence="9" type="ORF">BST86_13820</name>
</gene>
<dbReference type="InterPro" id="IPR053934">
    <property type="entry name" value="HTTM_dom"/>
</dbReference>
<evidence type="ECO:0000259" key="8">
    <source>
        <dbReference type="SMART" id="SM00752"/>
    </source>
</evidence>
<evidence type="ECO:0000256" key="1">
    <source>
        <dbReference type="ARBA" id="ARBA00004127"/>
    </source>
</evidence>
<feature type="transmembrane region" description="Helical" evidence="7">
    <location>
        <begin position="235"/>
        <end position="262"/>
    </location>
</feature>
<evidence type="ECO:0000256" key="6">
    <source>
        <dbReference type="ARBA" id="ARBA00023239"/>
    </source>
</evidence>
<dbReference type="Proteomes" id="UP000239532">
    <property type="component" value="Unassembled WGS sequence"/>
</dbReference>
<feature type="transmembrane region" description="Helical" evidence="7">
    <location>
        <begin position="70"/>
        <end position="91"/>
    </location>
</feature>
<dbReference type="OrthoDB" id="341137at2"/>
<sequence length="446" mass="52443">MRATLNSWLFKQVDNSALVAFRIIFGLLLACEAFGSIATGMVRRQFIEPEFTFTFIGFEFLEPLPGNWMYVFYSVMGVAGLMVMVGYKYRIAITYYAITWTYVYLLQKSSYNNHCYLLMLLNYIMIFLPAHRSVSVDSTIDPSIKREHMSRGIYVFIIGLIWIVYAYATVAKFYPDWLDGSFPRYLMSTRGKNWDILQYEWAHEAIKYFGLTFDLLIVPFLLWKRTRWIAVAASIFFHLFNSVVFKIGIFPYMALSFLFFFFSVQKVHQWFLWKKPFYDKGEIIVPKYRNVILAAGSIFLVVMLLLPLRHWTIKDDVFWTEEGHRLSWRMMLRSRTGRATFIVQNKDTGDRSIVNLSNYLSSKQERSVQSKPDFMWQFAQKLKQEYKAKGEDIAVYIDAQVGINGRRPSQFTDPTVDIAATEWDQFKHHEWILPSPGYDRPKPPSK</sequence>
<reference evidence="9 10" key="1">
    <citation type="submission" date="2016-11" db="EMBL/GenBank/DDBJ databases">
        <title>Trade-off between light-utilization and light-protection in marine flavobacteria.</title>
        <authorList>
            <person name="Kumagai Y."/>
        </authorList>
    </citation>
    <scope>NUCLEOTIDE SEQUENCE [LARGE SCALE GENOMIC DNA]</scope>
    <source>
        <strain evidence="9 10">JCM 17109</strain>
    </source>
</reference>
<evidence type="ECO:0000256" key="5">
    <source>
        <dbReference type="ARBA" id="ARBA00023157"/>
    </source>
</evidence>
<dbReference type="GO" id="GO:0012505">
    <property type="term" value="C:endomembrane system"/>
    <property type="evidence" value="ECO:0007669"/>
    <property type="project" value="UniProtKB-SubCell"/>
</dbReference>
<keyword evidence="4 7" id="KW-0472">Membrane</keyword>
<comment type="caution">
    <text evidence="9">The sequence shown here is derived from an EMBL/GenBank/DDBJ whole genome shotgun (WGS) entry which is preliminary data.</text>
</comment>
<dbReference type="Pfam" id="PF22777">
    <property type="entry name" value="VKGC_lumenal_dom"/>
    <property type="match status" value="1"/>
</dbReference>
<protein>
    <recommendedName>
        <fullName evidence="8">HTTM-like domain-containing protein</fullName>
    </recommendedName>
</protein>
<dbReference type="GO" id="GO:0008488">
    <property type="term" value="F:gamma-glutamyl carboxylase activity"/>
    <property type="evidence" value="ECO:0007669"/>
    <property type="project" value="InterPro"/>
</dbReference>
<feature type="transmembrane region" description="Helical" evidence="7">
    <location>
        <begin position="152"/>
        <end position="174"/>
    </location>
</feature>
<dbReference type="GO" id="GO:0019842">
    <property type="term" value="F:vitamin binding"/>
    <property type="evidence" value="ECO:0007669"/>
    <property type="project" value="TreeGrafter"/>
</dbReference>
<keyword evidence="2 7" id="KW-0812">Transmembrane</keyword>